<dbReference type="AlphaFoldDB" id="A0AAW4URH6"/>
<dbReference type="RefSeq" id="WP_306781173.1">
    <property type="nucleotide sequence ID" value="NZ_DAWECY010000012.1"/>
</dbReference>
<dbReference type="EMBL" id="JAJCJQ010000028">
    <property type="protein sequence ID" value="MCB6961954.1"/>
    <property type="molecule type" value="Genomic_DNA"/>
</dbReference>
<dbReference type="Proteomes" id="UP001197684">
    <property type="component" value="Unassembled WGS sequence"/>
</dbReference>
<dbReference type="InterPro" id="IPR010866">
    <property type="entry name" value="A-2_8-polyST"/>
</dbReference>
<protein>
    <submittedName>
        <fullName evidence="2">Uncharacterized protein</fullName>
    </submittedName>
</protein>
<gene>
    <name evidence="1" type="ORF">LIZ56_13800</name>
    <name evidence="2" type="ORF">LIZ82_13820</name>
</gene>
<sequence length="341" mass="39476">MKNTIFVNDIVDVVISDRCGYNKEIPSRVKALGIFNNVFFKKTKYIVQKKNSAAKRINEVMNMTFGLKNFKDICNIRYDKMLFYNIDEVTYILYSMMSKNNPDLICERFEEGILSYNNSFPSSDKMKIARLLRKLLHKRNLLEQILHFYCFTPAVYEGKLGTLIIPPIESINDSSVTQFLSLFAVNNVSSCYKQKYIYFSSVYDFEGGEPIGELDLVKKIAEKVKNENLIVKVHPRDNPQRFIECGLNVDLNSQIPWEVVQFKQDFSQHIFLTVNSGSVLGVNMIISDMPRTYFLFPLCDLDKNPKAQVSAKNIDKLMKFINQIPEKRDRIKIASDLSEIL</sequence>
<organism evidence="2 3">
    <name type="scientific">Agathobacter rectalis</name>
    <dbReference type="NCBI Taxonomy" id="39491"/>
    <lineage>
        <taxon>Bacteria</taxon>
        <taxon>Bacillati</taxon>
        <taxon>Bacillota</taxon>
        <taxon>Clostridia</taxon>
        <taxon>Lachnospirales</taxon>
        <taxon>Lachnospiraceae</taxon>
        <taxon>Agathobacter</taxon>
    </lineage>
</organism>
<dbReference type="Pfam" id="PF07388">
    <property type="entry name" value="A-2_8-polyST"/>
    <property type="match status" value="1"/>
</dbReference>
<dbReference type="Proteomes" id="UP001197741">
    <property type="component" value="Unassembled WGS sequence"/>
</dbReference>
<accession>A0AAW4URH6</accession>
<reference evidence="2" key="1">
    <citation type="submission" date="2021-10" db="EMBL/GenBank/DDBJ databases">
        <title>Collection of gut derived symbiotic bacterial strains cultured from healthy donors.</title>
        <authorList>
            <person name="Lin H."/>
            <person name="Littmann E."/>
            <person name="Kohout C."/>
            <person name="Pamer E.G."/>
        </authorList>
    </citation>
    <scope>NUCLEOTIDE SEQUENCE</scope>
    <source>
        <strain evidence="2">DFI.7.28A</strain>
        <strain evidence="1">DFI.9.42</strain>
    </source>
</reference>
<evidence type="ECO:0000313" key="1">
    <source>
        <dbReference type="EMBL" id="MCB6939473.1"/>
    </source>
</evidence>
<dbReference type="EMBL" id="JAJCJK010000029">
    <property type="protein sequence ID" value="MCB6939473.1"/>
    <property type="molecule type" value="Genomic_DNA"/>
</dbReference>
<proteinExistence type="predicted"/>
<evidence type="ECO:0000313" key="2">
    <source>
        <dbReference type="EMBL" id="MCB6961954.1"/>
    </source>
</evidence>
<evidence type="ECO:0000313" key="3">
    <source>
        <dbReference type="Proteomes" id="UP001197741"/>
    </source>
</evidence>
<comment type="caution">
    <text evidence="2">The sequence shown here is derived from an EMBL/GenBank/DDBJ whole genome shotgun (WGS) entry which is preliminary data.</text>
</comment>
<name>A0AAW4URH6_9FIRM</name>